<reference evidence="4 5" key="1">
    <citation type="submission" date="2019-10" db="EMBL/GenBank/DDBJ databases">
        <title>Whole genome shotgun sequence of Acrocarpospora corrugata NBRC 13972.</title>
        <authorList>
            <person name="Ichikawa N."/>
            <person name="Kimura A."/>
            <person name="Kitahashi Y."/>
            <person name="Komaki H."/>
            <person name="Oguchi A."/>
        </authorList>
    </citation>
    <scope>NUCLEOTIDE SEQUENCE [LARGE SCALE GENOMIC DNA]</scope>
    <source>
        <strain evidence="4 5">NBRC 13972</strain>
    </source>
</reference>
<dbReference type="Gene3D" id="3.30.300.30">
    <property type="match status" value="1"/>
</dbReference>
<dbReference type="InterPro" id="IPR042099">
    <property type="entry name" value="ANL_N_sf"/>
</dbReference>
<dbReference type="Pfam" id="PF00501">
    <property type="entry name" value="AMP-binding"/>
    <property type="match status" value="1"/>
</dbReference>
<sequence>MKYFRELRPTFADRTDWALPAVLRQHAAARPDAVWLDAPEEGRTWTFAQMLAAAEAVGGGLIEAGAVPGERVVIVAGNSSRFVRSWLGCAVAGLVEVPISTAYQQEVLADQVGTVKARFAIVDDVYAERFAEITEAAQDIERFWVIDTGRLEDAIRVLNGAGWPAAPWDDLEAPRDVDLPVVSPRDLGAIMFTSGVGGPAKGVAMPHAQMYFFADLSAALTRLTPADVWLAVTPLFHVNARFMAAYPTLVTGARFVLRSRFGAGEWLGQIRESLVTVTNVIGVMMDFVWKQPPRPDDADNTLRCVLAVPTAAALVEPMKARFGIEAFVEVFGLTEIGAPIATPYGEDRPPGACGLQADEWFEVALVDPDTDEEVDTGELVVRPKVPFICGDGYFGRPDRTVEAWRNLWFHTGDVLRRDADGWFYFVDRVRETLRRSGENFSPGEVEAVILAHPAVLECCVVAVPGEDEVMAYLIVGDEVSPEEVWAWCDSRIPNFAVPRYLRFVADLPKTPSQRVQRNTLRAAGVTPDTHDRVSMG</sequence>
<evidence type="ECO:0000259" key="3">
    <source>
        <dbReference type="Pfam" id="PF13193"/>
    </source>
</evidence>
<protein>
    <submittedName>
        <fullName evidence="4">ATP-dependent acyl-CoA ligase</fullName>
    </submittedName>
</protein>
<gene>
    <name evidence="4" type="ORF">Acor_68380</name>
</gene>
<dbReference type="RefSeq" id="WP_155340837.1">
    <property type="nucleotide sequence ID" value="NZ_BAAABN010000093.1"/>
</dbReference>
<dbReference type="OrthoDB" id="4363623at2"/>
<dbReference type="EMBL" id="BLAD01000087">
    <property type="protein sequence ID" value="GES04770.1"/>
    <property type="molecule type" value="Genomic_DNA"/>
</dbReference>
<dbReference type="SUPFAM" id="SSF56801">
    <property type="entry name" value="Acetyl-CoA synthetase-like"/>
    <property type="match status" value="1"/>
</dbReference>
<dbReference type="PANTHER" id="PTHR43767">
    <property type="entry name" value="LONG-CHAIN-FATTY-ACID--COA LIGASE"/>
    <property type="match status" value="1"/>
</dbReference>
<feature type="region of interest" description="Disordered" evidence="1">
    <location>
        <begin position="517"/>
        <end position="536"/>
    </location>
</feature>
<accession>A0A5M3W970</accession>
<feature type="domain" description="AMP-binding enzyme C-terminal" evidence="3">
    <location>
        <begin position="444"/>
        <end position="512"/>
    </location>
</feature>
<dbReference type="AlphaFoldDB" id="A0A5M3W970"/>
<proteinExistence type="predicted"/>
<keyword evidence="5" id="KW-1185">Reference proteome</keyword>
<keyword evidence="4" id="KW-0436">Ligase</keyword>
<dbReference type="GO" id="GO:0016878">
    <property type="term" value="F:acid-thiol ligase activity"/>
    <property type="evidence" value="ECO:0007669"/>
    <property type="project" value="UniProtKB-ARBA"/>
</dbReference>
<dbReference type="InterPro" id="IPR025110">
    <property type="entry name" value="AMP-bd_C"/>
</dbReference>
<evidence type="ECO:0000313" key="4">
    <source>
        <dbReference type="EMBL" id="GES04770.1"/>
    </source>
</evidence>
<evidence type="ECO:0000256" key="1">
    <source>
        <dbReference type="SAM" id="MobiDB-lite"/>
    </source>
</evidence>
<evidence type="ECO:0000313" key="5">
    <source>
        <dbReference type="Proteomes" id="UP000334990"/>
    </source>
</evidence>
<dbReference type="InterPro" id="IPR000873">
    <property type="entry name" value="AMP-dep_synth/lig_dom"/>
</dbReference>
<organism evidence="4 5">
    <name type="scientific">Acrocarpospora corrugata</name>
    <dbReference type="NCBI Taxonomy" id="35763"/>
    <lineage>
        <taxon>Bacteria</taxon>
        <taxon>Bacillati</taxon>
        <taxon>Actinomycetota</taxon>
        <taxon>Actinomycetes</taxon>
        <taxon>Streptosporangiales</taxon>
        <taxon>Streptosporangiaceae</taxon>
        <taxon>Acrocarpospora</taxon>
    </lineage>
</organism>
<dbReference type="Gene3D" id="3.40.50.12780">
    <property type="entry name" value="N-terminal domain of ligase-like"/>
    <property type="match status" value="1"/>
</dbReference>
<evidence type="ECO:0000259" key="2">
    <source>
        <dbReference type="Pfam" id="PF00501"/>
    </source>
</evidence>
<name>A0A5M3W970_9ACTN</name>
<comment type="caution">
    <text evidence="4">The sequence shown here is derived from an EMBL/GenBank/DDBJ whole genome shotgun (WGS) entry which is preliminary data.</text>
</comment>
<dbReference type="Proteomes" id="UP000334990">
    <property type="component" value="Unassembled WGS sequence"/>
</dbReference>
<dbReference type="InterPro" id="IPR045851">
    <property type="entry name" value="AMP-bd_C_sf"/>
</dbReference>
<feature type="domain" description="AMP-dependent synthetase/ligase" evidence="2">
    <location>
        <begin position="24"/>
        <end position="382"/>
    </location>
</feature>
<dbReference type="PANTHER" id="PTHR43767:SF1">
    <property type="entry name" value="NONRIBOSOMAL PEPTIDE SYNTHASE PES1 (EUROFUNG)-RELATED"/>
    <property type="match status" value="1"/>
</dbReference>
<dbReference type="InterPro" id="IPR050237">
    <property type="entry name" value="ATP-dep_AMP-bd_enzyme"/>
</dbReference>
<dbReference type="Pfam" id="PF13193">
    <property type="entry name" value="AMP-binding_C"/>
    <property type="match status" value="1"/>
</dbReference>